<accession>A0ACB8U654</accession>
<gene>
    <name evidence="1" type="ORF">BDY19DRAFT_940855</name>
</gene>
<comment type="caution">
    <text evidence="1">The sequence shown here is derived from an EMBL/GenBank/DDBJ whole genome shotgun (WGS) entry which is preliminary data.</text>
</comment>
<evidence type="ECO:0000313" key="2">
    <source>
        <dbReference type="Proteomes" id="UP001055072"/>
    </source>
</evidence>
<sequence>MAHITRIPDGAFLPTFSNLGVQTVDPKDVDAHKIAQDWLASFSSAVSASDIPAILATLHDQPWWKDLFALTWDLRTFFGQENIKQFLSDRLPQVKLSIGSLVNAQWQQPWPDLGWVCAQFQFETEIANGYAVARLVPTPQGWRSLILGFNLEGLQDFPEKIGELRDPYPSHGKWLEKRKKEQEFADSDPEVIIVGGGQGGLDVAARLRQLGTTHLLVEKNPRIGDLWRNRYEALCLHDPVWLTHMPYLPFPVNWPVYAPSQKVANWLEFFAEAMELNVWTSSTVTSATKNPDTGKWDVTVKRVDGTERIFHVDHVVFALGLGAGKPNLPEYPGREEYQGQVLHSTQHKSWKGHAGKKVFVVGACVSAHDIASDYADHGIDVTIFQRSSTYIMSTKNGAPILYKPNYWEGGPPTETADRIENTMPILLAKLFAQRQTVELAEKDKDILDGLRSVGYKLNDGEEGSGFLFLALKRAGGYYLDVGACQKIIDGKIKLKSGSEIERYTPKGLKFTDGSEIEADIILYATGFDDPRKPLLDILGPGYEGKLTPIWGLNDDGDQRTAWRELGPEVENAWYMMGNFASCRFFSKHLALQIKAKQEGKFGTRYSAPTRW</sequence>
<proteinExistence type="predicted"/>
<organism evidence="1 2">
    <name type="scientific">Irpex rosettiformis</name>
    <dbReference type="NCBI Taxonomy" id="378272"/>
    <lineage>
        <taxon>Eukaryota</taxon>
        <taxon>Fungi</taxon>
        <taxon>Dikarya</taxon>
        <taxon>Basidiomycota</taxon>
        <taxon>Agaricomycotina</taxon>
        <taxon>Agaricomycetes</taxon>
        <taxon>Polyporales</taxon>
        <taxon>Irpicaceae</taxon>
        <taxon>Irpex</taxon>
    </lineage>
</organism>
<dbReference type="EMBL" id="MU274909">
    <property type="protein sequence ID" value="KAI0089793.1"/>
    <property type="molecule type" value="Genomic_DNA"/>
</dbReference>
<dbReference type="Proteomes" id="UP001055072">
    <property type="component" value="Unassembled WGS sequence"/>
</dbReference>
<name>A0ACB8U654_9APHY</name>
<protein>
    <submittedName>
        <fullName evidence="1">FAD/NAD(P)-binding domain-containing protein</fullName>
    </submittedName>
</protein>
<reference evidence="1" key="1">
    <citation type="journal article" date="2021" name="Environ. Microbiol.">
        <title>Gene family expansions and transcriptome signatures uncover fungal adaptations to wood decay.</title>
        <authorList>
            <person name="Hage H."/>
            <person name="Miyauchi S."/>
            <person name="Viragh M."/>
            <person name="Drula E."/>
            <person name="Min B."/>
            <person name="Chaduli D."/>
            <person name="Navarro D."/>
            <person name="Favel A."/>
            <person name="Norest M."/>
            <person name="Lesage-Meessen L."/>
            <person name="Balint B."/>
            <person name="Merenyi Z."/>
            <person name="de Eugenio L."/>
            <person name="Morin E."/>
            <person name="Martinez A.T."/>
            <person name="Baldrian P."/>
            <person name="Stursova M."/>
            <person name="Martinez M.J."/>
            <person name="Novotny C."/>
            <person name="Magnuson J.K."/>
            <person name="Spatafora J.W."/>
            <person name="Maurice S."/>
            <person name="Pangilinan J."/>
            <person name="Andreopoulos W."/>
            <person name="LaButti K."/>
            <person name="Hundley H."/>
            <person name="Na H."/>
            <person name="Kuo A."/>
            <person name="Barry K."/>
            <person name="Lipzen A."/>
            <person name="Henrissat B."/>
            <person name="Riley R."/>
            <person name="Ahrendt S."/>
            <person name="Nagy L.G."/>
            <person name="Grigoriev I.V."/>
            <person name="Martin F."/>
            <person name="Rosso M.N."/>
        </authorList>
    </citation>
    <scope>NUCLEOTIDE SEQUENCE</scope>
    <source>
        <strain evidence="1">CBS 384.51</strain>
    </source>
</reference>
<keyword evidence="2" id="KW-1185">Reference proteome</keyword>
<evidence type="ECO:0000313" key="1">
    <source>
        <dbReference type="EMBL" id="KAI0089793.1"/>
    </source>
</evidence>